<evidence type="ECO:0000313" key="4">
    <source>
        <dbReference type="Proteomes" id="UP001156706"/>
    </source>
</evidence>
<reference evidence="4" key="1">
    <citation type="journal article" date="2019" name="Int. J. Syst. Evol. Microbiol.">
        <title>The Global Catalogue of Microorganisms (GCM) 10K type strain sequencing project: providing services to taxonomists for standard genome sequencing and annotation.</title>
        <authorList>
            <consortium name="The Broad Institute Genomics Platform"/>
            <consortium name="The Broad Institute Genome Sequencing Center for Infectious Disease"/>
            <person name="Wu L."/>
            <person name="Ma J."/>
        </authorList>
    </citation>
    <scope>NUCLEOTIDE SEQUENCE [LARGE SCALE GENOMIC DNA]</scope>
    <source>
        <strain evidence="4">NBRC 110044</strain>
    </source>
</reference>
<proteinExistence type="predicted"/>
<evidence type="ECO:0000256" key="1">
    <source>
        <dbReference type="ARBA" id="ARBA00022729"/>
    </source>
</evidence>
<evidence type="ECO:0000259" key="2">
    <source>
        <dbReference type="Pfam" id="PF00497"/>
    </source>
</evidence>
<feature type="domain" description="Solute-binding protein family 3/N-terminal" evidence="2">
    <location>
        <begin position="7"/>
        <end position="226"/>
    </location>
</feature>
<dbReference type="PANTHER" id="PTHR35936">
    <property type="entry name" value="MEMBRANE-BOUND LYTIC MUREIN TRANSGLYCOSYLASE F"/>
    <property type="match status" value="1"/>
</dbReference>
<organism evidence="3 4">
    <name type="scientific">Chitinimonas prasina</name>
    <dbReference type="NCBI Taxonomy" id="1434937"/>
    <lineage>
        <taxon>Bacteria</taxon>
        <taxon>Pseudomonadati</taxon>
        <taxon>Pseudomonadota</taxon>
        <taxon>Betaproteobacteria</taxon>
        <taxon>Neisseriales</taxon>
        <taxon>Chitinibacteraceae</taxon>
        <taxon>Chitinimonas</taxon>
    </lineage>
</organism>
<keyword evidence="1" id="KW-0732">Signal</keyword>
<gene>
    <name evidence="3" type="ORF">GCM10007907_17430</name>
</gene>
<dbReference type="InterPro" id="IPR001638">
    <property type="entry name" value="Solute-binding_3/MltF_N"/>
</dbReference>
<evidence type="ECO:0000313" key="3">
    <source>
        <dbReference type="EMBL" id="GLR12953.1"/>
    </source>
</evidence>
<dbReference type="Proteomes" id="UP001156706">
    <property type="component" value="Unassembled WGS sequence"/>
</dbReference>
<dbReference type="Gene3D" id="3.40.190.10">
    <property type="entry name" value="Periplasmic binding protein-like II"/>
    <property type="match status" value="2"/>
</dbReference>
<comment type="caution">
    <text evidence="3">The sequence shown here is derived from an EMBL/GenBank/DDBJ whole genome shotgun (WGS) entry which is preliminary data.</text>
</comment>
<name>A0ABQ5YGZ9_9NEIS</name>
<protein>
    <recommendedName>
        <fullName evidence="2">Solute-binding protein family 3/N-terminal domain-containing protein</fullName>
    </recommendedName>
</protein>
<keyword evidence="4" id="KW-1185">Reference proteome</keyword>
<dbReference type="PANTHER" id="PTHR35936:SF19">
    <property type="entry name" value="AMINO-ACID-BINDING PROTEIN YXEM-RELATED"/>
    <property type="match status" value="1"/>
</dbReference>
<dbReference type="Pfam" id="PF00497">
    <property type="entry name" value="SBP_bac_3"/>
    <property type="match status" value="1"/>
</dbReference>
<dbReference type="EMBL" id="BSOG01000002">
    <property type="protein sequence ID" value="GLR12953.1"/>
    <property type="molecule type" value="Genomic_DNA"/>
</dbReference>
<sequence>MAFGLGRPPFVYEEAGTWRGFELDIMRAAMRELGYEVDNHHLPNARLYIALSDASFAAAVAVQPEPGDNSCYSRESISEYVNVAISKSSRHVTLNRVQDLSKYSVAAWQKAHRNLGREFEALYGPNAEGPHLERYTELGDQAAQVRQFWLNRFDVLLIDKTIFAWYRQQLRSSLPTSESVDMHPIFPGRASYYVVFRDCKLRDRFDQALARLKSNGRYRAAIDSYLE</sequence>
<dbReference type="SUPFAM" id="SSF53850">
    <property type="entry name" value="Periplasmic binding protein-like II"/>
    <property type="match status" value="1"/>
</dbReference>
<accession>A0ABQ5YGZ9</accession>